<dbReference type="AlphaFoldDB" id="A0AAD3T1E1"/>
<feature type="transmembrane region" description="Helical" evidence="1">
    <location>
        <begin position="6"/>
        <end position="28"/>
    </location>
</feature>
<proteinExistence type="predicted"/>
<organism evidence="2 3">
    <name type="scientific">Nepenthes gracilis</name>
    <name type="common">Slender pitcher plant</name>
    <dbReference type="NCBI Taxonomy" id="150966"/>
    <lineage>
        <taxon>Eukaryota</taxon>
        <taxon>Viridiplantae</taxon>
        <taxon>Streptophyta</taxon>
        <taxon>Embryophyta</taxon>
        <taxon>Tracheophyta</taxon>
        <taxon>Spermatophyta</taxon>
        <taxon>Magnoliopsida</taxon>
        <taxon>eudicotyledons</taxon>
        <taxon>Gunneridae</taxon>
        <taxon>Pentapetalae</taxon>
        <taxon>Caryophyllales</taxon>
        <taxon>Nepenthaceae</taxon>
        <taxon>Nepenthes</taxon>
    </lineage>
</organism>
<accession>A0AAD3T1E1</accession>
<protein>
    <submittedName>
        <fullName evidence="2">Uncharacterized protein</fullName>
    </submittedName>
</protein>
<feature type="transmembrane region" description="Helical" evidence="1">
    <location>
        <begin position="260"/>
        <end position="285"/>
    </location>
</feature>
<feature type="transmembrane region" description="Helical" evidence="1">
    <location>
        <begin position="78"/>
        <end position="97"/>
    </location>
</feature>
<evidence type="ECO:0000313" key="2">
    <source>
        <dbReference type="EMBL" id="GMH20919.1"/>
    </source>
</evidence>
<keyword evidence="3" id="KW-1185">Reference proteome</keyword>
<sequence length="336" mass="38424">MALVVCWYDFICFSIVGGAVIVSLYVLWRREGSRRGEEKSLHENLLDSDGSGEAVITRAGHIRSNQLWTSCWRGLHPGWLLGTRSVSFCVLAGFLSWDVVKYGGSIFLYYTEWTFSLVMLYFAIGCVVSAHGCWLYYSKKPGSGNGERNEASRVDLEESRSTFRGKEYSSIVKLQSHNYHEDVLQRAGFWGHLMQAAYQTCAGAVILTDIVFWIIIVPFLSDVHLCLNLLMGCMHILNATFILLDTAVNSLPFPWFRLSYFVIWSSAYVIYQWVVHACGLSWWPYPFLVLSSPWAPLWYFLLAVAHLPCYGLYALIVKAKNSLFSKWFPNFFIRTN</sequence>
<dbReference type="GO" id="GO:0016020">
    <property type="term" value="C:membrane"/>
    <property type="evidence" value="ECO:0007669"/>
    <property type="project" value="TreeGrafter"/>
</dbReference>
<keyword evidence="1" id="KW-0472">Membrane</keyword>
<dbReference type="PANTHER" id="PTHR12242:SF6">
    <property type="entry name" value="PROTEIN ROLLING PROTEIN"/>
    <property type="match status" value="1"/>
</dbReference>
<gene>
    <name evidence="2" type="ORF">Nepgr_022761</name>
</gene>
<feature type="transmembrane region" description="Helical" evidence="1">
    <location>
        <begin position="196"/>
        <end position="221"/>
    </location>
</feature>
<dbReference type="PANTHER" id="PTHR12242">
    <property type="entry name" value="OS02G0130600 PROTEIN-RELATED"/>
    <property type="match status" value="1"/>
</dbReference>
<name>A0AAD3T1E1_NEPGR</name>
<dbReference type="Proteomes" id="UP001279734">
    <property type="component" value="Unassembled WGS sequence"/>
</dbReference>
<feature type="transmembrane region" description="Helical" evidence="1">
    <location>
        <begin position="227"/>
        <end position="248"/>
    </location>
</feature>
<evidence type="ECO:0000313" key="3">
    <source>
        <dbReference type="Proteomes" id="UP001279734"/>
    </source>
</evidence>
<evidence type="ECO:0000256" key="1">
    <source>
        <dbReference type="SAM" id="Phobius"/>
    </source>
</evidence>
<dbReference type="EMBL" id="BSYO01000022">
    <property type="protein sequence ID" value="GMH20919.1"/>
    <property type="molecule type" value="Genomic_DNA"/>
</dbReference>
<keyword evidence="1" id="KW-1133">Transmembrane helix</keyword>
<feature type="transmembrane region" description="Helical" evidence="1">
    <location>
        <begin position="297"/>
        <end position="316"/>
    </location>
</feature>
<reference evidence="2" key="1">
    <citation type="submission" date="2023-05" db="EMBL/GenBank/DDBJ databases">
        <title>Nepenthes gracilis genome sequencing.</title>
        <authorList>
            <person name="Fukushima K."/>
        </authorList>
    </citation>
    <scope>NUCLEOTIDE SEQUENCE</scope>
    <source>
        <strain evidence="2">SING2019-196</strain>
    </source>
</reference>
<comment type="caution">
    <text evidence="2">The sequence shown here is derived from an EMBL/GenBank/DDBJ whole genome shotgun (WGS) entry which is preliminary data.</text>
</comment>
<feature type="transmembrane region" description="Helical" evidence="1">
    <location>
        <begin position="117"/>
        <end position="137"/>
    </location>
</feature>
<keyword evidence="1" id="KW-0812">Transmembrane</keyword>